<dbReference type="InterPro" id="IPR012674">
    <property type="entry name" value="Calycin"/>
</dbReference>
<dbReference type="EMBL" id="JARMAB010000008">
    <property type="protein sequence ID" value="MED1202884.1"/>
    <property type="molecule type" value="Genomic_DNA"/>
</dbReference>
<name>A0ABU6MEL1_9BACI</name>
<dbReference type="RefSeq" id="WP_066267439.1">
    <property type="nucleotide sequence ID" value="NZ_JARMAB010000008.1"/>
</dbReference>
<protein>
    <submittedName>
        <fullName evidence="1">DUF1934 domain-containing protein</fullName>
    </submittedName>
</protein>
<dbReference type="Pfam" id="PF09148">
    <property type="entry name" value="DUF1934"/>
    <property type="match status" value="1"/>
</dbReference>
<sequence length="151" mass="17238">MTVGTTKELPVKVHLKTKVQQDEQADTFELALFGRYYEKGNAAFLKYDEVLEDGTIHTIVKLSDDNALILRSGALKMRLPFNRNGKKNGSYDSPYGTLLLSTDTKQLDHVREHAGELIKGTLTIEYDLWMQDNMAGNYQMVIHYKEVKEHS</sequence>
<dbReference type="InterPro" id="IPR015231">
    <property type="entry name" value="DUF1934"/>
</dbReference>
<dbReference type="Gene3D" id="2.40.128.20">
    <property type="match status" value="1"/>
</dbReference>
<comment type="caution">
    <text evidence="1">The sequence shown here is derived from an EMBL/GenBank/DDBJ whole genome shotgun (WGS) entry which is preliminary data.</text>
</comment>
<proteinExistence type="predicted"/>
<evidence type="ECO:0000313" key="2">
    <source>
        <dbReference type="Proteomes" id="UP001341444"/>
    </source>
</evidence>
<accession>A0ABU6MEL1</accession>
<evidence type="ECO:0000313" key="1">
    <source>
        <dbReference type="EMBL" id="MED1202884.1"/>
    </source>
</evidence>
<keyword evidence="2" id="KW-1185">Reference proteome</keyword>
<reference evidence="1 2" key="1">
    <citation type="submission" date="2023-03" db="EMBL/GenBank/DDBJ databases">
        <title>Bacillus Genome Sequencing.</title>
        <authorList>
            <person name="Dunlap C."/>
        </authorList>
    </citation>
    <scope>NUCLEOTIDE SEQUENCE [LARGE SCALE GENOMIC DNA]</scope>
    <source>
        <strain evidence="1 2">B-23453</strain>
    </source>
</reference>
<organism evidence="1 2">
    <name type="scientific">Heyndrickxia acidicola</name>
    <dbReference type="NCBI Taxonomy" id="209389"/>
    <lineage>
        <taxon>Bacteria</taxon>
        <taxon>Bacillati</taxon>
        <taxon>Bacillota</taxon>
        <taxon>Bacilli</taxon>
        <taxon>Bacillales</taxon>
        <taxon>Bacillaceae</taxon>
        <taxon>Heyndrickxia</taxon>
    </lineage>
</organism>
<dbReference type="SUPFAM" id="SSF50814">
    <property type="entry name" value="Lipocalins"/>
    <property type="match status" value="1"/>
</dbReference>
<dbReference type="Proteomes" id="UP001341444">
    <property type="component" value="Unassembled WGS sequence"/>
</dbReference>
<gene>
    <name evidence="1" type="ORF">P4T90_07225</name>
</gene>